<keyword evidence="2" id="KW-1185">Reference proteome</keyword>
<name>A0ABX8E433_9SPHN</name>
<proteinExistence type="predicted"/>
<organism evidence="1 2">
    <name type="scientific">Novosphingobium decolorationis</name>
    <dbReference type="NCBI Taxonomy" id="2698673"/>
    <lineage>
        <taxon>Bacteria</taxon>
        <taxon>Pseudomonadati</taxon>
        <taxon>Pseudomonadota</taxon>
        <taxon>Alphaproteobacteria</taxon>
        <taxon>Sphingomonadales</taxon>
        <taxon>Sphingomonadaceae</taxon>
        <taxon>Novosphingobium</taxon>
    </lineage>
</organism>
<dbReference type="Proteomes" id="UP000677126">
    <property type="component" value="Chromosome"/>
</dbReference>
<sequence>MPLSEIDLARIDALVQALGDSALPETLGVALRRLVPNLALRQCDAGDVLEEPYRSAGACDLHLLDVSAHCIRVTGDPAEASGLLVAGRAPA</sequence>
<evidence type="ECO:0000313" key="1">
    <source>
        <dbReference type="EMBL" id="QVM83759.1"/>
    </source>
</evidence>
<dbReference type="RefSeq" id="WP_213503690.1">
    <property type="nucleotide sequence ID" value="NZ_CP054856.1"/>
</dbReference>
<gene>
    <name evidence="1" type="ORF">HT578_08655</name>
</gene>
<accession>A0ABX8E433</accession>
<dbReference type="EMBL" id="CP054856">
    <property type="protein sequence ID" value="QVM83759.1"/>
    <property type="molecule type" value="Genomic_DNA"/>
</dbReference>
<reference evidence="1 2" key="1">
    <citation type="journal article" date="2021" name="Int. J. Syst. Evol. Microbiol.">
        <title>Novosphingobium decolorationis sp. nov., an aniline blue-decolourizing bacterium isolated from East Pacific sediment.</title>
        <authorList>
            <person name="Chen X."/>
            <person name="Dong B."/>
            <person name="Chen T."/>
            <person name="Ren N."/>
            <person name="Wang J."/>
            <person name="Xu Y."/>
            <person name="Yang J."/>
            <person name="Zhu S."/>
            <person name="Chen J."/>
        </authorList>
    </citation>
    <scope>NUCLEOTIDE SEQUENCE [LARGE SCALE GENOMIC DNA]</scope>
    <source>
        <strain evidence="1 2">502str22</strain>
    </source>
</reference>
<evidence type="ECO:0000313" key="2">
    <source>
        <dbReference type="Proteomes" id="UP000677126"/>
    </source>
</evidence>
<protein>
    <submittedName>
        <fullName evidence="1">Uncharacterized protein</fullName>
    </submittedName>
</protein>